<reference evidence="1" key="1">
    <citation type="submission" date="2023-04" db="EMBL/GenBank/DDBJ databases">
        <title>Draft Genome sequencing of Naganishia species isolated from polar environments using Oxford Nanopore Technology.</title>
        <authorList>
            <person name="Leo P."/>
            <person name="Venkateswaran K."/>
        </authorList>
    </citation>
    <scope>NUCLEOTIDE SEQUENCE</scope>
    <source>
        <strain evidence="1">DBVPG 5303</strain>
    </source>
</reference>
<protein>
    <submittedName>
        <fullName evidence="1">Uncharacterized protein</fullName>
    </submittedName>
</protein>
<dbReference type="Proteomes" id="UP001234202">
    <property type="component" value="Unassembled WGS sequence"/>
</dbReference>
<evidence type="ECO:0000313" key="2">
    <source>
        <dbReference type="Proteomes" id="UP001234202"/>
    </source>
</evidence>
<comment type="caution">
    <text evidence="1">The sequence shown here is derived from an EMBL/GenBank/DDBJ whole genome shotgun (WGS) entry which is preliminary data.</text>
</comment>
<keyword evidence="2" id="KW-1185">Reference proteome</keyword>
<name>A0ACC2XGG9_9TREE</name>
<gene>
    <name evidence="1" type="ORF">QFC24_004162</name>
</gene>
<organism evidence="1 2">
    <name type="scientific">Naganishia onofrii</name>
    <dbReference type="NCBI Taxonomy" id="1851511"/>
    <lineage>
        <taxon>Eukaryota</taxon>
        <taxon>Fungi</taxon>
        <taxon>Dikarya</taxon>
        <taxon>Basidiomycota</taxon>
        <taxon>Agaricomycotina</taxon>
        <taxon>Tremellomycetes</taxon>
        <taxon>Filobasidiales</taxon>
        <taxon>Filobasidiaceae</taxon>
        <taxon>Naganishia</taxon>
    </lineage>
</organism>
<accession>A0ACC2XGG9</accession>
<dbReference type="EMBL" id="JASBWV010000014">
    <property type="protein sequence ID" value="KAJ9122733.1"/>
    <property type="molecule type" value="Genomic_DNA"/>
</dbReference>
<evidence type="ECO:0000313" key="1">
    <source>
        <dbReference type="EMBL" id="KAJ9122733.1"/>
    </source>
</evidence>
<sequence length="1152" mass="125243">MERLSRPQTDDLYEDWSNDGDFVFDNSDTDVLAPTSTKAHLHPPATLSHAFKTVSPNVQPFNRTINPRAMDQSGSGDSSGVVASSSSGNGSAFTAGSRYADMDDMEMMDDEADGGYSTIKGLDARSSSSRSTLGHANNGSTVQAKVTGTALNGRAFITRLGSTNPRTRIAQPEPELEEDFDWDEDAHQVNSTPLAVTSLQEKLKVRLANQHSVDDKQEAVDLDDFDIDDDSDVGEEARQTTLKAGTITYQAVAAQARSQMGSPAIQKTKLALEEENMEDGFQLPLTLKHLKLVSRSPQPAIIRHRSSRSSLASAATSRSISDWDNIGTPGNARTRTPDDRSETSSRTSSVVIPGTDQSETDQHPLDRAEQELETDDDLEHGLELPTPSFFSGGRARELNRLLDQKRKPEKSSDGPGAQRISSNLSKATSSSTAKYKYVNQAQDRIEDHLEDGLVLQDERTELTHGRLARIRQTRANTGTPTGPRNAAGGTLKRGFITGRQRVESTGRDTDLARTSQPSRFATSSSGPATPSRSRTSRTLATSPPPNAANMPSDLVSATPSRLRHQKSHSRLGQPPPSPSLCKRQSMSSLREMANLHETTGYSTYHPPVPNAPAYTAQTAASVARSTGKIRNSSTGSDEWGTTRSRTSSEHSSTVGSTPSTGANRTVKPRPPLSSAFAPDKRADYTSSTRLTGPIVHQLKTPRSHILYSDGTELDAFEDLQLDRAKEGMLKVPIGSSGTVHGSLDRSAGSQLGLGRPPRSGRTSPVKVLDSNVTAEKRKKPPSEPAPAPRQAATSKGKPLARKAGLIRHLGRVEKKKVGDMTWNPETLRWEGNYQVLRDFDAQVMSSARPALITHYAAFSSMNTMSSRSTLSGDKTLSAGAAAGTLSTAGPSALNAVRVVGNMMFDPVKMCWVSTLPIGEDEPDPFANIEEDGFTDNLAPRGLLEETDEQLEDSGDDTAFMKGGTITKDTGKALIAGIRSRTAMRFSSAATTSSMTSAATSNERRHFDGIPGGGGMQADLDEDWNGDDFTAAINPPQPQRCSLSQPGRSTSSRSTNQTDSGFKVKNHLSLNTPDPHHPQYSSDHFRPTRHISQQLWEETLAAEARHEKEMLGWRVSEQVKAGWTAREWEKEREREKRRDEKRLWEIRNLAMRS</sequence>
<proteinExistence type="predicted"/>